<dbReference type="CDD" id="cd02982">
    <property type="entry name" value="PDI_b'_family"/>
    <property type="match status" value="1"/>
</dbReference>
<dbReference type="WBParaSite" id="GPUH_0001747401-mRNA-1">
    <property type="protein sequence ID" value="GPUH_0001747401-mRNA-1"/>
    <property type="gene ID" value="GPUH_0001747401"/>
</dbReference>
<dbReference type="PANTHER" id="PTHR18929:SF240">
    <property type="entry name" value="PROTEIN DISULFIDE-ISOMERASE"/>
    <property type="match status" value="1"/>
</dbReference>
<evidence type="ECO:0000256" key="1">
    <source>
        <dbReference type="ARBA" id="ARBA00006347"/>
    </source>
</evidence>
<dbReference type="EMBL" id="UYRT01085202">
    <property type="protein sequence ID" value="VDN29826.1"/>
    <property type="molecule type" value="Genomic_DNA"/>
</dbReference>
<dbReference type="InterPro" id="IPR017937">
    <property type="entry name" value="Thioredoxin_CS"/>
</dbReference>
<dbReference type="InterPro" id="IPR036249">
    <property type="entry name" value="Thioredoxin-like_sf"/>
</dbReference>
<dbReference type="Gene3D" id="3.40.30.10">
    <property type="entry name" value="Glutaredoxin"/>
    <property type="match status" value="2"/>
</dbReference>
<dbReference type="GO" id="GO:0005783">
    <property type="term" value="C:endoplasmic reticulum"/>
    <property type="evidence" value="ECO:0007669"/>
    <property type="project" value="TreeGrafter"/>
</dbReference>
<dbReference type="OrthoDB" id="72053at2759"/>
<dbReference type="GO" id="GO:0003756">
    <property type="term" value="F:protein disulfide isomerase activity"/>
    <property type="evidence" value="ECO:0007669"/>
    <property type="project" value="TreeGrafter"/>
</dbReference>
<evidence type="ECO:0000313" key="5">
    <source>
        <dbReference type="WBParaSite" id="GPUH_0001747401-mRNA-1"/>
    </source>
</evidence>
<dbReference type="PROSITE" id="PS51352">
    <property type="entry name" value="THIOREDOXIN_2"/>
    <property type="match status" value="1"/>
</dbReference>
<proteinExistence type="inferred from homology"/>
<comment type="similarity">
    <text evidence="1">Belongs to the protein disulfide isomerase family.</text>
</comment>
<reference evidence="5" key="1">
    <citation type="submission" date="2016-06" db="UniProtKB">
        <authorList>
            <consortium name="WormBaseParasite"/>
        </authorList>
    </citation>
    <scope>IDENTIFICATION</scope>
</reference>
<evidence type="ECO:0000313" key="4">
    <source>
        <dbReference type="Proteomes" id="UP000271098"/>
    </source>
</evidence>
<keyword evidence="4" id="KW-1185">Reference proteome</keyword>
<dbReference type="InterPro" id="IPR013766">
    <property type="entry name" value="Thioredoxin_domain"/>
</dbReference>
<organism evidence="5">
    <name type="scientific">Gongylonema pulchrum</name>
    <dbReference type="NCBI Taxonomy" id="637853"/>
    <lineage>
        <taxon>Eukaryota</taxon>
        <taxon>Metazoa</taxon>
        <taxon>Ecdysozoa</taxon>
        <taxon>Nematoda</taxon>
        <taxon>Chromadorea</taxon>
        <taxon>Rhabditida</taxon>
        <taxon>Spirurina</taxon>
        <taxon>Spiruromorpha</taxon>
        <taxon>Spiruroidea</taxon>
        <taxon>Gongylonematidae</taxon>
        <taxon>Gongylonema</taxon>
    </lineage>
</organism>
<name>A0A183E911_9BILA</name>
<dbReference type="PANTHER" id="PTHR18929">
    <property type="entry name" value="PROTEIN DISULFIDE ISOMERASE"/>
    <property type="match status" value="1"/>
</dbReference>
<protein>
    <submittedName>
        <fullName evidence="5">Thioredoxin domain-containing protein</fullName>
    </submittedName>
</protein>
<accession>A0A183E911</accession>
<sequence length="238" mass="27472">KKKNWVTEFVKQSGASIFKGKDYTKFAVLIESKESEDYDDHLDEFTKAAKNFEDKVRFVYINTDVEENWQLIEFLGMIAEDVPCVLFIDLDEGLKKYKAEMNEITKQEITEFIQKCLKGEVMPFLKSDDIPEDWDKHPVVELVGKNFEEQVFQPKKTTFVFFYAPWCAACQNTMPEWEKLGELYKDKKKVTIAKMNSINNEVPGLPILDVPTLALFIKGSTTVGYFSSLKSLVLIKTS</sequence>
<dbReference type="PROSITE" id="PS00194">
    <property type="entry name" value="THIOREDOXIN_1"/>
    <property type="match status" value="1"/>
</dbReference>
<reference evidence="3 4" key="2">
    <citation type="submission" date="2018-11" db="EMBL/GenBank/DDBJ databases">
        <authorList>
            <consortium name="Pathogen Informatics"/>
        </authorList>
    </citation>
    <scope>NUCLEOTIDE SEQUENCE [LARGE SCALE GENOMIC DNA]</scope>
</reference>
<dbReference type="Proteomes" id="UP000271098">
    <property type="component" value="Unassembled WGS sequence"/>
</dbReference>
<dbReference type="SUPFAM" id="SSF52833">
    <property type="entry name" value="Thioredoxin-like"/>
    <property type="match status" value="2"/>
</dbReference>
<evidence type="ECO:0000313" key="3">
    <source>
        <dbReference type="EMBL" id="VDN29826.1"/>
    </source>
</evidence>
<feature type="domain" description="Thioredoxin" evidence="2">
    <location>
        <begin position="116"/>
        <end position="238"/>
    </location>
</feature>
<dbReference type="Pfam" id="PF00085">
    <property type="entry name" value="Thioredoxin"/>
    <property type="match status" value="1"/>
</dbReference>
<dbReference type="GO" id="GO:0034976">
    <property type="term" value="P:response to endoplasmic reticulum stress"/>
    <property type="evidence" value="ECO:0007669"/>
    <property type="project" value="TreeGrafter"/>
</dbReference>
<dbReference type="Pfam" id="PF13848">
    <property type="entry name" value="Thioredoxin_6"/>
    <property type="match status" value="1"/>
</dbReference>
<evidence type="ECO:0000259" key="2">
    <source>
        <dbReference type="PROSITE" id="PS51352"/>
    </source>
</evidence>
<dbReference type="AlphaFoldDB" id="A0A183E911"/>
<gene>
    <name evidence="3" type="ORF">GPUH_LOCUS17453</name>
</gene>
<dbReference type="GO" id="GO:0006457">
    <property type="term" value="P:protein folding"/>
    <property type="evidence" value="ECO:0007669"/>
    <property type="project" value="TreeGrafter"/>
</dbReference>